<reference evidence="27" key="2">
    <citation type="submission" date="2025-09" db="UniProtKB">
        <authorList>
            <consortium name="Ensembl"/>
        </authorList>
    </citation>
    <scope>IDENTIFICATION</scope>
</reference>
<evidence type="ECO:0000259" key="26">
    <source>
        <dbReference type="PROSITE" id="PS51412"/>
    </source>
</evidence>
<dbReference type="SUPFAM" id="SSF57424">
    <property type="entry name" value="LDL receptor-like module"/>
    <property type="match status" value="1"/>
</dbReference>
<keyword evidence="18 25" id="KW-1015">Disulfide bond</keyword>
<dbReference type="InterPro" id="IPR002172">
    <property type="entry name" value="LDrepeatLR_classA_rpt"/>
</dbReference>
<evidence type="ECO:0000256" key="18">
    <source>
        <dbReference type="ARBA" id="ARBA00023157"/>
    </source>
</evidence>
<dbReference type="SUPFAM" id="SSF57184">
    <property type="entry name" value="Growth factor receptor domain"/>
    <property type="match status" value="1"/>
</dbReference>
<keyword evidence="10" id="KW-0812">Transmembrane</keyword>
<name>A0A3B3RBZ5_9TELE</name>
<dbReference type="GO" id="GO:0031640">
    <property type="term" value="P:killing of cells of another organism"/>
    <property type="evidence" value="ECO:0007669"/>
    <property type="project" value="UniProtKB-KW"/>
</dbReference>
<evidence type="ECO:0000256" key="4">
    <source>
        <dbReference type="ARBA" id="ARBA00013949"/>
    </source>
</evidence>
<dbReference type="GO" id="GO:0005576">
    <property type="term" value="C:extracellular region"/>
    <property type="evidence" value="ECO:0007669"/>
    <property type="project" value="UniProtKB-SubCell"/>
</dbReference>
<dbReference type="InterPro" id="IPR009030">
    <property type="entry name" value="Growth_fac_rcpt_cys_sf"/>
</dbReference>
<keyword evidence="14" id="KW-0391">Immunity</keyword>
<evidence type="ECO:0000256" key="2">
    <source>
        <dbReference type="ARBA" id="ARBA00004613"/>
    </source>
</evidence>
<dbReference type="Pfam" id="PF00057">
    <property type="entry name" value="Ldl_recept_a"/>
    <property type="match status" value="1"/>
</dbReference>
<keyword evidence="9" id="KW-0399">Innate immunity</keyword>
<feature type="disulfide bond" evidence="25">
    <location>
        <begin position="83"/>
        <end position="98"/>
    </location>
</feature>
<dbReference type="PROSITE" id="PS01209">
    <property type="entry name" value="LDLRA_1"/>
    <property type="match status" value="1"/>
</dbReference>
<dbReference type="PROSITE" id="PS51412">
    <property type="entry name" value="MACPF_2"/>
    <property type="match status" value="1"/>
</dbReference>
<keyword evidence="5" id="KW-1134">Transmembrane beta strand</keyword>
<dbReference type="PANTHER" id="PTHR45742">
    <property type="entry name" value="COMPLEMENT COMPONENT C6"/>
    <property type="match status" value="1"/>
</dbReference>
<proteinExistence type="inferred from homology"/>
<comment type="similarity">
    <text evidence="3">Belongs to the complement C6/C7/C8/C9 family.</text>
</comment>
<evidence type="ECO:0000256" key="15">
    <source>
        <dbReference type="ARBA" id="ARBA00022875"/>
    </source>
</evidence>
<dbReference type="InterPro" id="IPR020863">
    <property type="entry name" value="MACPF_CS"/>
</dbReference>
<comment type="function">
    <text evidence="23">Component of the membrane attack complex (MAC), a multiprotein complex activated by the complement cascade, which inserts into a target cell membrane and forms a pore, leading to target cell membrane rupture and cell lysis. The MAC is initiated by proteolytic cleavage of C5 into complement C5b in response to the classical, alternative, lectin and GZMK complement pathways. The complement pathways consist in a cascade of proteins that leads to phagocytosis and breakdown of pathogens and signaling that strengthens the adaptive immune system. C8B, together with C8A and C8G, inserts into the target membrane, but does not form pores by itself. During MAC assembly, associates with C5b, C6 and C7 to form the C5b8 intermediate complex that inserts into the target membrane and traverses the bilayer increasing membrane rigidity.</text>
</comment>
<dbReference type="PROSITE" id="PS50068">
    <property type="entry name" value="LDLRA_2"/>
    <property type="match status" value="1"/>
</dbReference>
<keyword evidence="13" id="KW-0204">Cytolysis</keyword>
<dbReference type="PANTHER" id="PTHR45742:SF5">
    <property type="entry name" value="COMPLEMENT COMPONENT C8 BETA CHAIN"/>
    <property type="match status" value="1"/>
</dbReference>
<evidence type="ECO:0000256" key="19">
    <source>
        <dbReference type="ARBA" id="ARBA00023162"/>
    </source>
</evidence>
<evidence type="ECO:0000256" key="3">
    <source>
        <dbReference type="ARBA" id="ARBA00009214"/>
    </source>
</evidence>
<keyword evidence="11" id="KW-0732">Signal</keyword>
<dbReference type="SUPFAM" id="SSF82895">
    <property type="entry name" value="TSP-1 type 1 repeat"/>
    <property type="match status" value="1"/>
</dbReference>
<dbReference type="Gene3D" id="2.20.100.10">
    <property type="entry name" value="Thrombospondin type-1 (TSP1) repeat"/>
    <property type="match status" value="2"/>
</dbReference>
<keyword evidence="15" id="KW-0180">Complement pathway</keyword>
<evidence type="ECO:0000256" key="11">
    <source>
        <dbReference type="ARBA" id="ARBA00022729"/>
    </source>
</evidence>
<dbReference type="Proteomes" id="UP000261540">
    <property type="component" value="Unplaced"/>
</dbReference>
<feature type="domain" description="MACPF" evidence="26">
    <location>
        <begin position="101"/>
        <end position="447"/>
    </location>
</feature>
<dbReference type="Gene3D" id="4.10.400.10">
    <property type="entry name" value="Low-density Lipoprotein Receptor"/>
    <property type="match status" value="1"/>
</dbReference>
<accession>A0A3B3RBZ5</accession>
<evidence type="ECO:0000256" key="25">
    <source>
        <dbReference type="PROSITE-ProRule" id="PRU00124"/>
    </source>
</evidence>
<keyword evidence="17" id="KW-0472">Membrane</keyword>
<comment type="caution">
    <text evidence="25">Lacks conserved residue(s) required for the propagation of feature annotation.</text>
</comment>
<evidence type="ECO:0000256" key="16">
    <source>
        <dbReference type="ARBA" id="ARBA00023058"/>
    </source>
</evidence>
<dbReference type="Pfam" id="PF00090">
    <property type="entry name" value="TSP_1"/>
    <property type="match status" value="2"/>
</dbReference>
<dbReference type="PRINTS" id="PR00764">
    <property type="entry name" value="COMPLEMENTC9"/>
</dbReference>
<keyword evidence="19" id="KW-0179">Complement alternate pathway</keyword>
<keyword evidence="20" id="KW-0325">Glycoprotein</keyword>
<evidence type="ECO:0000256" key="9">
    <source>
        <dbReference type="ARBA" id="ARBA00022588"/>
    </source>
</evidence>
<dbReference type="GO" id="GO:0044218">
    <property type="term" value="C:other organism cell membrane"/>
    <property type="evidence" value="ECO:0007669"/>
    <property type="project" value="UniProtKB-KW"/>
</dbReference>
<evidence type="ECO:0000256" key="24">
    <source>
        <dbReference type="ARBA" id="ARBA00093472"/>
    </source>
</evidence>
<dbReference type="InterPro" id="IPR048831">
    <property type="entry name" value="C8A_B_C6_EGF-like"/>
</dbReference>
<dbReference type="PROSITE" id="PS00279">
    <property type="entry name" value="MACPF_1"/>
    <property type="match status" value="1"/>
</dbReference>
<dbReference type="Pfam" id="PF01823">
    <property type="entry name" value="MACPF"/>
    <property type="match status" value="1"/>
</dbReference>
<dbReference type="Pfam" id="PF21195">
    <property type="entry name" value="EGF_C8A_B_C6"/>
    <property type="match status" value="1"/>
</dbReference>
<dbReference type="STRING" id="1676925.ENSPKIP00000015450"/>
<keyword evidence="6" id="KW-0964">Secreted</keyword>
<evidence type="ECO:0000256" key="22">
    <source>
        <dbReference type="ARBA" id="ARBA00031383"/>
    </source>
</evidence>
<comment type="subcellular location">
    <subcellularLocation>
        <location evidence="2">Secreted</location>
    </subcellularLocation>
    <subcellularLocation>
        <location evidence="1">Target cell membrane</location>
        <topology evidence="1">Multi-pass membrane protein</topology>
    </subcellularLocation>
</comment>
<evidence type="ECO:0000313" key="28">
    <source>
        <dbReference type="Proteomes" id="UP000261540"/>
    </source>
</evidence>
<protein>
    <recommendedName>
        <fullName evidence="4">Complement component C8 beta chain</fullName>
    </recommendedName>
    <alternativeName>
        <fullName evidence="22">Complement component 8 subunit beta</fullName>
    </alternativeName>
</protein>
<evidence type="ECO:0000256" key="17">
    <source>
        <dbReference type="ARBA" id="ARBA00023136"/>
    </source>
</evidence>
<sequence>VQPLDCALSPWSPWTRCNVCQKKRYRYATLVQPSQFGGEPCHFRGREEEPCDPPSQLSCRDSPSCEGFVCVTTGRCIPRRLLCNGDDDCGDGSDERGCRSVIRACREKVEEYWGIENLASGINVLSGNLEGAVLDNRYYAGSCLPHHIQHTRFRKPYNLQHYTVQTKGDYDFTLDVYDSYSRFEEHSMEARMSKTSISFGIKLPGVLELGFNYRDEKYKNYVSIIRNYSGKKHNFLLAHSQLEVARYALKPQDLVLHPGFLQRLRALPSEYSYGEYRQVFEDYGTHYITEATLGGEYEYSIMLNKENMEKSGYTLEDTRKCVQAGAKLGAKIKGVYVSIGGQGGRCKSLLNELGEDKKEGKLVDDFVAVVRGGSTETISRLVYKQLPTPEIMQDWGESVFLNPDFIQTKMQPLHELVTSKDFVSAPTLKKNLNRALVEYLAEVSSCRCAPCLHNGVAVLKGTRCDCVCPVGFSGKACEITQRTEVTVDGTWSCWSSWSTCSGRKKQRTRQCDHPPPQNGGMACAGIKEETTDCV</sequence>
<keyword evidence="16" id="KW-0473">Membrane attack complex</keyword>
<dbReference type="GeneTree" id="ENSGT00940000160247"/>
<dbReference type="InterPro" id="IPR001862">
    <property type="entry name" value="MAC_perforin"/>
</dbReference>
<dbReference type="InterPro" id="IPR036383">
    <property type="entry name" value="TSP1_rpt_sf"/>
</dbReference>
<evidence type="ECO:0000256" key="12">
    <source>
        <dbReference type="ARBA" id="ARBA00022737"/>
    </source>
</evidence>
<dbReference type="InterPro" id="IPR036055">
    <property type="entry name" value="LDL_receptor-like_sf"/>
</dbReference>
<keyword evidence="21" id="KW-1053">Target membrane</keyword>
<keyword evidence="28" id="KW-1185">Reference proteome</keyword>
<evidence type="ECO:0000256" key="7">
    <source>
        <dbReference type="ARBA" id="ARBA00022536"/>
    </source>
</evidence>
<organism evidence="27 28">
    <name type="scientific">Paramormyrops kingsleyae</name>
    <dbReference type="NCBI Taxonomy" id="1676925"/>
    <lineage>
        <taxon>Eukaryota</taxon>
        <taxon>Metazoa</taxon>
        <taxon>Chordata</taxon>
        <taxon>Craniata</taxon>
        <taxon>Vertebrata</taxon>
        <taxon>Euteleostomi</taxon>
        <taxon>Actinopterygii</taxon>
        <taxon>Neopterygii</taxon>
        <taxon>Teleostei</taxon>
        <taxon>Osteoglossocephala</taxon>
        <taxon>Osteoglossomorpha</taxon>
        <taxon>Osteoglossiformes</taxon>
        <taxon>Mormyridae</taxon>
        <taxon>Paramormyrops</taxon>
    </lineage>
</organism>
<evidence type="ECO:0000256" key="5">
    <source>
        <dbReference type="ARBA" id="ARBA00022452"/>
    </source>
</evidence>
<dbReference type="Ensembl" id="ENSPKIT00000039916.1">
    <property type="protein sequence ID" value="ENSPKIP00000015450.1"/>
    <property type="gene ID" value="ENSPKIG00000002158.1"/>
</dbReference>
<evidence type="ECO:0000256" key="21">
    <source>
        <dbReference type="ARBA" id="ARBA00023298"/>
    </source>
</evidence>
<evidence type="ECO:0000313" key="27">
    <source>
        <dbReference type="Ensembl" id="ENSPKIP00000015450.1"/>
    </source>
</evidence>
<evidence type="ECO:0000256" key="1">
    <source>
        <dbReference type="ARBA" id="ARBA00004276"/>
    </source>
</evidence>
<evidence type="ECO:0000256" key="23">
    <source>
        <dbReference type="ARBA" id="ARBA00093292"/>
    </source>
</evidence>
<evidence type="ECO:0000256" key="13">
    <source>
        <dbReference type="ARBA" id="ARBA00022852"/>
    </source>
</evidence>
<evidence type="ECO:0000256" key="6">
    <source>
        <dbReference type="ARBA" id="ARBA00022525"/>
    </source>
</evidence>
<evidence type="ECO:0000256" key="8">
    <source>
        <dbReference type="ARBA" id="ARBA00022537"/>
    </source>
</evidence>
<keyword evidence="7" id="KW-0245">EGF-like domain</keyword>
<evidence type="ECO:0000256" key="14">
    <source>
        <dbReference type="ARBA" id="ARBA00022859"/>
    </source>
</evidence>
<dbReference type="InterPro" id="IPR020864">
    <property type="entry name" value="MACPF"/>
</dbReference>
<dbReference type="GO" id="GO:0006957">
    <property type="term" value="P:complement activation, alternative pathway"/>
    <property type="evidence" value="ECO:0007669"/>
    <property type="project" value="UniProtKB-KW"/>
</dbReference>
<dbReference type="InterPro" id="IPR000884">
    <property type="entry name" value="TSP1_rpt"/>
</dbReference>
<dbReference type="InterPro" id="IPR023415">
    <property type="entry name" value="LDLR_class-A_CS"/>
</dbReference>
<evidence type="ECO:0000256" key="20">
    <source>
        <dbReference type="ARBA" id="ARBA00023180"/>
    </source>
</evidence>
<keyword evidence="12" id="KW-0677">Repeat</keyword>
<dbReference type="SMART" id="SM00457">
    <property type="entry name" value="MACPF"/>
    <property type="match status" value="1"/>
</dbReference>
<dbReference type="GO" id="GO:0005579">
    <property type="term" value="C:membrane attack complex"/>
    <property type="evidence" value="ECO:0007669"/>
    <property type="project" value="UniProtKB-KW"/>
</dbReference>
<comment type="subunit">
    <text evidence="24">Heterotrimer of 3 chains: alpha (C8A), beta (C8B) and gamma (C8G); the alpha and gamma chains are disulfide bonded. Component of the membrane attack complex (MAC), composed of complement C5b, C6, C7, C8A, C8B, C8G and multiple copies of the pore-forming subunit C9.</text>
</comment>
<evidence type="ECO:0000256" key="10">
    <source>
        <dbReference type="ARBA" id="ARBA00022692"/>
    </source>
</evidence>
<dbReference type="GO" id="GO:0006958">
    <property type="term" value="P:complement activation, classical pathway"/>
    <property type="evidence" value="ECO:0007669"/>
    <property type="project" value="UniProtKB-KW"/>
</dbReference>
<dbReference type="AlphaFoldDB" id="A0A3B3RBZ5"/>
<reference evidence="27" key="1">
    <citation type="submission" date="2025-08" db="UniProtKB">
        <authorList>
            <consortium name="Ensembl"/>
        </authorList>
    </citation>
    <scope>IDENTIFICATION</scope>
</reference>
<dbReference type="SMART" id="SM00209">
    <property type="entry name" value="TSP1"/>
    <property type="match status" value="2"/>
</dbReference>
<keyword evidence="8" id="KW-1052">Target cell membrane</keyword>
<dbReference type="Gene3D" id="2.10.25.10">
    <property type="entry name" value="Laminin"/>
    <property type="match status" value="1"/>
</dbReference>
<dbReference type="SMART" id="SM00192">
    <property type="entry name" value="LDLa"/>
    <property type="match status" value="1"/>
</dbReference>
<dbReference type="PROSITE" id="PS50092">
    <property type="entry name" value="TSP1"/>
    <property type="match status" value="2"/>
</dbReference>